<evidence type="ECO:0000256" key="4">
    <source>
        <dbReference type="ARBA" id="ARBA00022519"/>
    </source>
</evidence>
<evidence type="ECO:0000313" key="13">
    <source>
        <dbReference type="EMBL" id="AMN47034.1"/>
    </source>
</evidence>
<evidence type="ECO:0000256" key="3">
    <source>
        <dbReference type="ARBA" id="ARBA00022475"/>
    </source>
</evidence>
<evidence type="ECO:0000256" key="2">
    <source>
        <dbReference type="ARBA" id="ARBA00009186"/>
    </source>
</evidence>
<keyword evidence="14" id="KW-1185">Reference proteome</keyword>
<feature type="transmembrane region" description="Helical" evidence="10">
    <location>
        <begin position="6"/>
        <end position="30"/>
    </location>
</feature>
<evidence type="ECO:0000256" key="8">
    <source>
        <dbReference type="ARBA" id="ARBA00023136"/>
    </source>
</evidence>
<dbReference type="PRINTS" id="PR01410">
    <property type="entry name" value="CCBIOGENESIS"/>
</dbReference>
<keyword evidence="5 10" id="KW-0812">Transmembrane</keyword>
<protein>
    <submittedName>
        <fullName evidence="13">Cytochrome C biogenesis protein</fullName>
    </submittedName>
</protein>
<keyword evidence="3" id="KW-1003">Cell membrane</keyword>
<dbReference type="PANTHER" id="PTHR43653:SF1">
    <property type="entry name" value="CYTOCHROME C-TYPE BIOGENESIS PROTEIN CCMF"/>
    <property type="match status" value="1"/>
</dbReference>
<keyword evidence="7 10" id="KW-1133">Transmembrane helix</keyword>
<comment type="similarity">
    <text evidence="2">Belongs to the CcmF/CycK/Ccl1/NrfE/CcsA family.</text>
</comment>
<evidence type="ECO:0000256" key="7">
    <source>
        <dbReference type="ARBA" id="ARBA00022989"/>
    </source>
</evidence>
<feature type="transmembrane region" description="Helical" evidence="10">
    <location>
        <begin position="274"/>
        <end position="292"/>
    </location>
</feature>
<dbReference type="GO" id="GO:0015232">
    <property type="term" value="F:heme transmembrane transporter activity"/>
    <property type="evidence" value="ECO:0007669"/>
    <property type="project" value="InterPro"/>
</dbReference>
<dbReference type="InterPro" id="IPR032523">
    <property type="entry name" value="CcmF_C"/>
</dbReference>
<feature type="transmembrane region" description="Helical" evidence="10">
    <location>
        <begin position="352"/>
        <end position="374"/>
    </location>
</feature>
<dbReference type="GO" id="GO:0020037">
    <property type="term" value="F:heme binding"/>
    <property type="evidence" value="ECO:0007669"/>
    <property type="project" value="InterPro"/>
</dbReference>
<evidence type="ECO:0000256" key="1">
    <source>
        <dbReference type="ARBA" id="ARBA00004429"/>
    </source>
</evidence>
<dbReference type="OrthoDB" id="9761451at2"/>
<evidence type="ECO:0000313" key="14">
    <source>
        <dbReference type="Proteomes" id="UP000070250"/>
    </source>
</evidence>
<dbReference type="Pfam" id="PF01578">
    <property type="entry name" value="Cytochrom_C_asm"/>
    <property type="match status" value="1"/>
</dbReference>
<dbReference type="Proteomes" id="UP000070250">
    <property type="component" value="Chromosome"/>
</dbReference>
<feature type="transmembrane region" description="Helical" evidence="10">
    <location>
        <begin position="479"/>
        <end position="500"/>
    </location>
</feature>
<dbReference type="Pfam" id="PF16327">
    <property type="entry name" value="CcmF_C"/>
    <property type="match status" value="1"/>
</dbReference>
<dbReference type="GO" id="GO:0017004">
    <property type="term" value="P:cytochrome complex assembly"/>
    <property type="evidence" value="ECO:0007669"/>
    <property type="project" value="UniProtKB-KW"/>
</dbReference>
<comment type="subcellular location">
    <subcellularLocation>
        <location evidence="1">Cell inner membrane</location>
        <topology evidence="1">Multi-pass membrane protein</topology>
    </subcellularLocation>
</comment>
<keyword evidence="8 10" id="KW-0472">Membrane</keyword>
<proteinExistence type="inferred from homology"/>
<organism evidence="13 14">
    <name type="scientific">Steroidobacter denitrificans</name>
    <dbReference type="NCBI Taxonomy" id="465721"/>
    <lineage>
        <taxon>Bacteria</taxon>
        <taxon>Pseudomonadati</taxon>
        <taxon>Pseudomonadota</taxon>
        <taxon>Gammaproteobacteria</taxon>
        <taxon>Steroidobacterales</taxon>
        <taxon>Steroidobacteraceae</taxon>
        <taxon>Steroidobacter</taxon>
    </lineage>
</organism>
<accession>A0A127F9D8</accession>
<dbReference type="InterPro" id="IPR003567">
    <property type="entry name" value="Cyt_c_biogenesis"/>
</dbReference>
<feature type="transmembrane region" description="Helical" evidence="10">
    <location>
        <begin position="423"/>
        <end position="443"/>
    </location>
</feature>
<evidence type="ECO:0000256" key="10">
    <source>
        <dbReference type="SAM" id="Phobius"/>
    </source>
</evidence>
<dbReference type="NCBIfam" id="NF007691">
    <property type="entry name" value="PRK10369.1"/>
    <property type="match status" value="1"/>
</dbReference>
<name>A0A127F9D8_STEDE</name>
<feature type="transmembrane region" description="Helical" evidence="10">
    <location>
        <begin position="207"/>
        <end position="229"/>
    </location>
</feature>
<gene>
    <name evidence="13" type="ORF">ACG33_07975</name>
</gene>
<comment type="function">
    <text evidence="9">Required for the biogenesis of c-type cytochromes. Possible subunit of a heme lyase.</text>
</comment>
<feature type="domain" description="Cytochrome c assembly protein" evidence="11">
    <location>
        <begin position="89"/>
        <end position="295"/>
    </location>
</feature>
<feature type="transmembrane region" description="Helical" evidence="10">
    <location>
        <begin position="125"/>
        <end position="142"/>
    </location>
</feature>
<feature type="transmembrane region" description="Helical" evidence="10">
    <location>
        <begin position="249"/>
        <end position="265"/>
    </location>
</feature>
<evidence type="ECO:0000256" key="5">
    <source>
        <dbReference type="ARBA" id="ARBA00022692"/>
    </source>
</evidence>
<dbReference type="GO" id="GO:0005886">
    <property type="term" value="C:plasma membrane"/>
    <property type="evidence" value="ECO:0007669"/>
    <property type="project" value="UniProtKB-SubCell"/>
</dbReference>
<dbReference type="STRING" id="465721.ACG33_07975"/>
<dbReference type="InterPro" id="IPR002541">
    <property type="entry name" value="Cyt_c_assembly"/>
</dbReference>
<dbReference type="PATRIC" id="fig|465721.4.peg.1700"/>
<feature type="transmembrane region" description="Helical" evidence="10">
    <location>
        <begin position="42"/>
        <end position="62"/>
    </location>
</feature>
<evidence type="ECO:0000256" key="6">
    <source>
        <dbReference type="ARBA" id="ARBA00022748"/>
    </source>
</evidence>
<feature type="transmembrane region" description="Helical" evidence="10">
    <location>
        <begin position="389"/>
        <end position="411"/>
    </location>
</feature>
<feature type="transmembrane region" description="Helical" evidence="10">
    <location>
        <begin position="96"/>
        <end position="113"/>
    </location>
</feature>
<dbReference type="PANTHER" id="PTHR43653">
    <property type="entry name" value="CYTOCHROME C ASSEMBLY PROTEIN-RELATED"/>
    <property type="match status" value="1"/>
</dbReference>
<dbReference type="NCBIfam" id="TIGR00353">
    <property type="entry name" value="nrfE"/>
    <property type="match status" value="1"/>
</dbReference>
<reference evidence="13 14" key="1">
    <citation type="submission" date="2015-06" db="EMBL/GenBank/DDBJ databases">
        <title>A Comprehensive Approach to Explore the Metabolic and Phylogenetic Diversity of Bacterial Steroid Degradation in the Environment: Testosterone as an Example.</title>
        <authorList>
            <person name="Yang F.-C."/>
            <person name="Chen Y.-L."/>
            <person name="Yu C.-P."/>
            <person name="Tang S.-L."/>
            <person name="Wang P.-H."/>
            <person name="Ismail W."/>
            <person name="Wang C.-H."/>
            <person name="Yang C.-Y."/>
            <person name="Chiang Y.-R."/>
        </authorList>
    </citation>
    <scope>NUCLEOTIDE SEQUENCE [LARGE SCALE GENOMIC DNA]</scope>
    <source>
        <strain evidence="13 14">DSM 18526</strain>
    </source>
</reference>
<dbReference type="KEGG" id="sdf:ACG33_07975"/>
<feature type="domain" description="Cytochrome c-type biogenesis protein CcmF C-terminal" evidence="12">
    <location>
        <begin position="315"/>
        <end position="630"/>
    </location>
</feature>
<feature type="transmembrane region" description="Helical" evidence="10">
    <location>
        <begin position="312"/>
        <end position="331"/>
    </location>
</feature>
<dbReference type="AlphaFoldDB" id="A0A127F9D8"/>
<keyword evidence="6" id="KW-0201">Cytochrome c-type biogenesis</keyword>
<evidence type="ECO:0000259" key="11">
    <source>
        <dbReference type="Pfam" id="PF01578"/>
    </source>
</evidence>
<dbReference type="InterPro" id="IPR003568">
    <property type="entry name" value="Cyt_c_biogenesis_CcmF"/>
</dbReference>
<evidence type="ECO:0000256" key="9">
    <source>
        <dbReference type="ARBA" id="ARBA00037230"/>
    </source>
</evidence>
<dbReference type="PRINTS" id="PR01411">
    <property type="entry name" value="CCMFBIOGNSIS"/>
</dbReference>
<feature type="transmembrane region" description="Helical" evidence="10">
    <location>
        <begin position="611"/>
        <end position="629"/>
    </location>
</feature>
<feature type="transmembrane region" description="Helical" evidence="10">
    <location>
        <begin position="449"/>
        <end position="467"/>
    </location>
</feature>
<sequence>MAAELGHFALILAFCLSLPQACFGLAGAAWRRPSWMALAVRAVVGHFVFASIAFGCLSWAFYQNDFSVLYVAQNSNSELPTFYRFAAVWGAHEGSLLLWLLAQAAWTLAVVAFSADLPRTVTSRVLGTLGVISAGFALFILTTSNPFERLWPAALDGRDLNPLLQDPALALHPPMLYIGYVGLSVPFAFAIAAMLEGKLDSLWARWVRPWATIAWMFLTLGIALGSWWAYYELGWGGWWFWDPVENASFMPWLIGTALIHSLAVTEKRGLFKSWTLLLSITGFSLSLLGTFLVRSGVIESVHAFASDPSRGLFILIFTALCVGAALGLYAWRAPQFRSNAGFAPVSRESFLLLNNILLVAATALILLGTLYPMFLDALNLGKISVGPPYFTVTFLIPMLPMTFLLIIGMHASWKRAAFERRKVLLAWLGLLALVLGVGVTLVAYGWHSLLATVGIVIALWLAFSSLVEPLSRLRKGHSLPASIVGMSVAHLGLALFILGATTVESWNQETDLSLKPGQSTRLAGFDFTMTKLGPVSGPNYEAIQSEIVITRADKPVAILHPQKRTYRVQTNPMTEAGIAGDWHRDLFVAMGEPLGDGAWSLRLQYKPMVRFIWLGAVVMALGGLVACFDRRYRQRVTVRDKVPVAPEAVAKTA</sequence>
<evidence type="ECO:0000259" key="12">
    <source>
        <dbReference type="Pfam" id="PF16327"/>
    </source>
</evidence>
<keyword evidence="4" id="KW-0997">Cell inner membrane</keyword>
<dbReference type="EMBL" id="CP011971">
    <property type="protein sequence ID" value="AMN47034.1"/>
    <property type="molecule type" value="Genomic_DNA"/>
</dbReference>
<feature type="transmembrane region" description="Helical" evidence="10">
    <location>
        <begin position="175"/>
        <end position="195"/>
    </location>
</feature>